<dbReference type="EMBL" id="JAZDUE010000011">
    <property type="protein sequence ID" value="MEE4024238.1"/>
    <property type="molecule type" value="Genomic_DNA"/>
</dbReference>
<dbReference type="InterPro" id="IPR045931">
    <property type="entry name" value="DUF6350"/>
</dbReference>
<feature type="transmembrane region" description="Helical" evidence="2">
    <location>
        <begin position="200"/>
        <end position="222"/>
    </location>
</feature>
<dbReference type="Proteomes" id="UP001335729">
    <property type="component" value="Unassembled WGS sequence"/>
</dbReference>
<accession>A0ABU7MV93</accession>
<dbReference type="Pfam" id="PF19877">
    <property type="entry name" value="DUF6350"/>
    <property type="match status" value="1"/>
</dbReference>
<feature type="transmembrane region" description="Helical" evidence="2">
    <location>
        <begin position="332"/>
        <end position="351"/>
    </location>
</feature>
<proteinExistence type="predicted"/>
<reference evidence="3 4" key="1">
    <citation type="submission" date="2024-01" db="EMBL/GenBank/DDBJ databases">
        <title>Draft genome sequence of Gordonia sp. PKS22-38.</title>
        <authorList>
            <person name="Suphannarot A."/>
            <person name="Mingma R."/>
        </authorList>
    </citation>
    <scope>NUCLEOTIDE SEQUENCE [LARGE SCALE GENOMIC DNA]</scope>
    <source>
        <strain evidence="3 4">PKS22-38</strain>
    </source>
</reference>
<keyword evidence="4" id="KW-1185">Reference proteome</keyword>
<feature type="transmembrane region" description="Helical" evidence="2">
    <location>
        <begin position="34"/>
        <end position="61"/>
    </location>
</feature>
<evidence type="ECO:0000256" key="2">
    <source>
        <dbReference type="SAM" id="Phobius"/>
    </source>
</evidence>
<comment type="caution">
    <text evidence="3">The sequence shown here is derived from an EMBL/GenBank/DDBJ whole genome shotgun (WGS) entry which is preliminary data.</text>
</comment>
<evidence type="ECO:0000313" key="4">
    <source>
        <dbReference type="Proteomes" id="UP001335729"/>
    </source>
</evidence>
<organism evidence="3 4">
    <name type="scientific">Gordonia prachuapensis</name>
    <dbReference type="NCBI Taxonomy" id="3115651"/>
    <lineage>
        <taxon>Bacteria</taxon>
        <taxon>Bacillati</taxon>
        <taxon>Actinomycetota</taxon>
        <taxon>Actinomycetes</taxon>
        <taxon>Mycobacteriales</taxon>
        <taxon>Gordoniaceae</taxon>
        <taxon>Gordonia</taxon>
    </lineage>
</organism>
<feature type="transmembrane region" description="Helical" evidence="2">
    <location>
        <begin position="81"/>
        <end position="106"/>
    </location>
</feature>
<feature type="region of interest" description="Disordered" evidence="1">
    <location>
        <begin position="456"/>
        <end position="485"/>
    </location>
</feature>
<evidence type="ECO:0000313" key="3">
    <source>
        <dbReference type="EMBL" id="MEE4024238.1"/>
    </source>
</evidence>
<feature type="transmembrane region" description="Helical" evidence="2">
    <location>
        <begin position="118"/>
        <end position="144"/>
    </location>
</feature>
<feature type="compositionally biased region" description="Basic and acidic residues" evidence="1">
    <location>
        <begin position="457"/>
        <end position="485"/>
    </location>
</feature>
<keyword evidence="2" id="KW-1133">Transmembrane helix</keyword>
<sequence length="503" mass="52002">MPSPTTDSLASRLRQMRQVSRAQRTGTEGSARELIVVAFAVPVVTMMTVAVLTLTALLAAGSGLEGLGPAVGSIWLAIHQVPVTISGVTIGVLPLLPTIAVAAGTARMTASAGGQRPVSELLAVLFSALGGPLLVTALSVAVVMDGTSVLPLHSPPALAAFGATFAVHGLAALIGLGWSRRHDLYDRFAVTSSVRRGVRYGAFATVALLTCAAGLVVVRLVMRWQVVGDLIAGGHDFDGYLGLTAMSLLYLPNVIVGTAAVLVGSDIHVGTASVDLFDATGGPVPPLPSLGVLPDDGVGSLGLLGYVIPASIALVVALRCRDVDPLAGVRSVVLAGAIAATAMVGLCALAGGELGEFGDVGITLPTAGVFTLGWIVVVGLVVALVHAALPSTRAARRQLLLDGDDEYALGDEAGYDDEYTTDEYLTDDYLTDDYAFDDSTTDALDDEYFDVDGELGAEIHPDDVDPHPGDDAHHDDDLRDDDGEHFVMADADDDAAHYTVDRH</sequence>
<evidence type="ECO:0000256" key="1">
    <source>
        <dbReference type="SAM" id="MobiDB-lite"/>
    </source>
</evidence>
<dbReference type="RefSeq" id="WP_330505621.1">
    <property type="nucleotide sequence ID" value="NZ_JAZDUE010000011.1"/>
</dbReference>
<keyword evidence="2" id="KW-0812">Transmembrane</keyword>
<keyword evidence="2" id="KW-0472">Membrane</keyword>
<feature type="transmembrane region" description="Helical" evidence="2">
    <location>
        <begin position="156"/>
        <end position="179"/>
    </location>
</feature>
<feature type="transmembrane region" description="Helical" evidence="2">
    <location>
        <begin position="371"/>
        <end position="389"/>
    </location>
</feature>
<feature type="transmembrane region" description="Helical" evidence="2">
    <location>
        <begin position="298"/>
        <end position="320"/>
    </location>
</feature>
<protein>
    <submittedName>
        <fullName evidence="3">DUF6350 family protein</fullName>
    </submittedName>
</protein>
<gene>
    <name evidence="3" type="ORF">V1Y59_14225</name>
</gene>
<name>A0ABU7MV93_9ACTN</name>